<dbReference type="SMART" id="SM00729">
    <property type="entry name" value="Elp3"/>
    <property type="match status" value="1"/>
</dbReference>
<dbReference type="Pfam" id="PF13186">
    <property type="entry name" value="SPASM"/>
    <property type="match status" value="1"/>
</dbReference>
<dbReference type="InterPro" id="IPR013785">
    <property type="entry name" value="Aldolase_TIM"/>
</dbReference>
<name>A0ABT2BP79_9BURK</name>
<dbReference type="InterPro" id="IPR050377">
    <property type="entry name" value="Radical_SAM_PqqE_MftC-like"/>
</dbReference>
<dbReference type="SFLD" id="SFLDS00029">
    <property type="entry name" value="Radical_SAM"/>
    <property type="match status" value="1"/>
</dbReference>
<dbReference type="CDD" id="cd01335">
    <property type="entry name" value="Radical_SAM"/>
    <property type="match status" value="1"/>
</dbReference>
<dbReference type="Proteomes" id="UP001205861">
    <property type="component" value="Unassembled WGS sequence"/>
</dbReference>
<dbReference type="PROSITE" id="PS51918">
    <property type="entry name" value="RADICAL_SAM"/>
    <property type="match status" value="1"/>
</dbReference>
<evidence type="ECO:0000259" key="7">
    <source>
        <dbReference type="PROSITE" id="PS51918"/>
    </source>
</evidence>
<organism evidence="8 9">
    <name type="scientific">Massilia solisilvae</name>
    <dbReference type="NCBI Taxonomy" id="1811225"/>
    <lineage>
        <taxon>Bacteria</taxon>
        <taxon>Pseudomonadati</taxon>
        <taxon>Pseudomonadota</taxon>
        <taxon>Betaproteobacteria</taxon>
        <taxon>Burkholderiales</taxon>
        <taxon>Oxalobacteraceae</taxon>
        <taxon>Telluria group</taxon>
        <taxon>Massilia</taxon>
    </lineage>
</organism>
<accession>A0ABT2BP79</accession>
<dbReference type="Gene3D" id="3.20.20.70">
    <property type="entry name" value="Aldolase class I"/>
    <property type="match status" value="2"/>
</dbReference>
<dbReference type="SFLD" id="SFLDG01067">
    <property type="entry name" value="SPASM/twitch_domain_containing"/>
    <property type="match status" value="1"/>
</dbReference>
<evidence type="ECO:0000256" key="2">
    <source>
        <dbReference type="ARBA" id="ARBA00022485"/>
    </source>
</evidence>
<sequence>MDEQSIRPPLPRFVQIEPVGQCNLRCRMCPVQFRADGQAGPPAFMAEDTFRALLDQFPALAELHLQGLGEPLMHPRFFDMVSLAAARGIRVSTNTNMTVMTDEQAQRCVHSGLDTLHVSIDSADPRAYAWVRVGARLPLVLRNLRRVLAARTAAGGRQPRIVLIAVLMRSTLDGLPALARLAAELGVDSLAVQQLCHDFSEDTLPERYLPMRAFIDAELLGNTDRAHAEAVFDATRATAAALGLALRLPRLAPRPHAPQVPGPARCDWPWRGTYISYDGKAMPCCMVATPDRISMGDMARQGVAAVWAGERYADFRARLSSSEPPQVCAGCAIYRGTF</sequence>
<keyword evidence="5" id="KW-0408">Iron</keyword>
<evidence type="ECO:0000256" key="4">
    <source>
        <dbReference type="ARBA" id="ARBA00022723"/>
    </source>
</evidence>
<dbReference type="EMBL" id="JANUGV010000006">
    <property type="protein sequence ID" value="MCS0610311.1"/>
    <property type="molecule type" value="Genomic_DNA"/>
</dbReference>
<dbReference type="CDD" id="cd21109">
    <property type="entry name" value="SPASM"/>
    <property type="match status" value="1"/>
</dbReference>
<proteinExistence type="predicted"/>
<evidence type="ECO:0000256" key="6">
    <source>
        <dbReference type="ARBA" id="ARBA00023014"/>
    </source>
</evidence>
<dbReference type="SUPFAM" id="SSF102114">
    <property type="entry name" value="Radical SAM enzymes"/>
    <property type="match status" value="1"/>
</dbReference>
<comment type="caution">
    <text evidence="8">The sequence shown here is derived from an EMBL/GenBank/DDBJ whole genome shotgun (WGS) entry which is preliminary data.</text>
</comment>
<dbReference type="InterPro" id="IPR034391">
    <property type="entry name" value="AdoMet-like_SPASM_containing"/>
</dbReference>
<evidence type="ECO:0000256" key="3">
    <source>
        <dbReference type="ARBA" id="ARBA00022691"/>
    </source>
</evidence>
<evidence type="ECO:0000313" key="8">
    <source>
        <dbReference type="EMBL" id="MCS0610311.1"/>
    </source>
</evidence>
<protein>
    <submittedName>
        <fullName evidence="8">Radical SAM protein</fullName>
    </submittedName>
</protein>
<keyword evidence="4" id="KW-0479">Metal-binding</keyword>
<dbReference type="SFLD" id="SFLDG01387">
    <property type="entry name" value="BtrN-like_SPASM_domain_contain"/>
    <property type="match status" value="1"/>
</dbReference>
<keyword evidence="2" id="KW-0004">4Fe-4S</keyword>
<evidence type="ECO:0000256" key="1">
    <source>
        <dbReference type="ARBA" id="ARBA00001966"/>
    </source>
</evidence>
<evidence type="ECO:0000313" key="9">
    <source>
        <dbReference type="Proteomes" id="UP001205861"/>
    </source>
</evidence>
<dbReference type="PANTHER" id="PTHR11228">
    <property type="entry name" value="RADICAL SAM DOMAIN PROTEIN"/>
    <property type="match status" value="1"/>
</dbReference>
<gene>
    <name evidence="8" type="ORF">NX773_19260</name>
</gene>
<dbReference type="Pfam" id="PF04055">
    <property type="entry name" value="Radical_SAM"/>
    <property type="match status" value="1"/>
</dbReference>
<keyword evidence="6" id="KW-0411">Iron-sulfur</keyword>
<evidence type="ECO:0000256" key="5">
    <source>
        <dbReference type="ARBA" id="ARBA00023004"/>
    </source>
</evidence>
<dbReference type="InterPro" id="IPR006638">
    <property type="entry name" value="Elp3/MiaA/NifB-like_rSAM"/>
</dbReference>
<feature type="domain" description="Radical SAM core" evidence="7">
    <location>
        <begin position="6"/>
        <end position="230"/>
    </location>
</feature>
<dbReference type="RefSeq" id="WP_258857907.1">
    <property type="nucleotide sequence ID" value="NZ_JANUGV010000006.1"/>
</dbReference>
<keyword evidence="9" id="KW-1185">Reference proteome</keyword>
<reference evidence="8 9" key="1">
    <citation type="submission" date="2022-08" db="EMBL/GenBank/DDBJ databases">
        <title>Reclassification of Massilia species as members of the genera Telluria, Duganella, Pseudoduganella, Mokoshia gen. nov. and Zemynaea gen. nov. using orthogonal and non-orthogonal genome-based approaches.</title>
        <authorList>
            <person name="Bowman J.P."/>
        </authorList>
    </citation>
    <scope>NUCLEOTIDE SEQUENCE [LARGE SCALE GENOMIC DNA]</scope>
    <source>
        <strain evidence="8 9">JCM 31607</strain>
    </source>
</reference>
<dbReference type="InterPro" id="IPR058240">
    <property type="entry name" value="rSAM_sf"/>
</dbReference>
<dbReference type="InterPro" id="IPR023885">
    <property type="entry name" value="4Fe4S-binding_SPASM_dom"/>
</dbReference>
<comment type="cofactor">
    <cofactor evidence="1">
        <name>[4Fe-4S] cluster</name>
        <dbReference type="ChEBI" id="CHEBI:49883"/>
    </cofactor>
</comment>
<keyword evidence="3" id="KW-0949">S-adenosyl-L-methionine</keyword>
<dbReference type="PANTHER" id="PTHR11228:SF34">
    <property type="entry name" value="TUNGSTEN-CONTAINING ALDEHYDE FERREDOXIN OXIDOREDUCTASE COFACTOR MODIFYING PROTEIN"/>
    <property type="match status" value="1"/>
</dbReference>
<dbReference type="InterPro" id="IPR007197">
    <property type="entry name" value="rSAM"/>
</dbReference>